<dbReference type="PANTHER" id="PTHR11584:SF369">
    <property type="entry name" value="MITOGEN-ACTIVATED PROTEIN KINASE KINASE KINASE 19-RELATED"/>
    <property type="match status" value="1"/>
</dbReference>
<gene>
    <name evidence="8" type="ORF">OXX778_LOCUS4028</name>
</gene>
<dbReference type="AlphaFoldDB" id="A0A813PEX5"/>
<keyword evidence="5 6" id="KW-0067">ATP-binding</keyword>
<dbReference type="PROSITE" id="PS00107">
    <property type="entry name" value="PROTEIN_KINASE_ATP"/>
    <property type="match status" value="1"/>
</dbReference>
<dbReference type="GO" id="GO:0035556">
    <property type="term" value="P:intracellular signal transduction"/>
    <property type="evidence" value="ECO:0007669"/>
    <property type="project" value="UniProtKB-ARBA"/>
</dbReference>
<keyword evidence="2" id="KW-0808">Transferase</keyword>
<evidence type="ECO:0000256" key="6">
    <source>
        <dbReference type="PROSITE-ProRule" id="PRU10141"/>
    </source>
</evidence>
<keyword evidence="1" id="KW-0723">Serine/threonine-protein kinase</keyword>
<dbReference type="InterPro" id="IPR017441">
    <property type="entry name" value="Protein_kinase_ATP_BS"/>
</dbReference>
<dbReference type="Gene3D" id="1.10.510.10">
    <property type="entry name" value="Transferase(Phosphotransferase) domain 1"/>
    <property type="match status" value="1"/>
</dbReference>
<feature type="domain" description="Protein kinase" evidence="7">
    <location>
        <begin position="283"/>
        <end position="538"/>
    </location>
</feature>
<dbReference type="InterPro" id="IPR008271">
    <property type="entry name" value="Ser/Thr_kinase_AS"/>
</dbReference>
<reference evidence="8" key="1">
    <citation type="submission" date="2021-02" db="EMBL/GenBank/DDBJ databases">
        <authorList>
            <person name="Nowell W R."/>
        </authorList>
    </citation>
    <scope>NUCLEOTIDE SEQUENCE</scope>
    <source>
        <strain evidence="8">Ploen Becks lab</strain>
    </source>
</reference>
<dbReference type="GO" id="GO:0005524">
    <property type="term" value="F:ATP binding"/>
    <property type="evidence" value="ECO:0007669"/>
    <property type="project" value="UniProtKB-UniRule"/>
</dbReference>
<keyword evidence="3 6" id="KW-0547">Nucleotide-binding</keyword>
<accession>A0A813PEX5</accession>
<dbReference type="InterPro" id="IPR000719">
    <property type="entry name" value="Prot_kinase_dom"/>
</dbReference>
<dbReference type="SUPFAM" id="SSF56112">
    <property type="entry name" value="Protein kinase-like (PK-like)"/>
    <property type="match status" value="1"/>
</dbReference>
<evidence type="ECO:0000256" key="5">
    <source>
        <dbReference type="ARBA" id="ARBA00022840"/>
    </source>
</evidence>
<proteinExistence type="predicted"/>
<evidence type="ECO:0000256" key="3">
    <source>
        <dbReference type="ARBA" id="ARBA00022741"/>
    </source>
</evidence>
<dbReference type="Pfam" id="PF00069">
    <property type="entry name" value="Pkinase"/>
    <property type="match status" value="1"/>
</dbReference>
<dbReference type="CDD" id="cd06606">
    <property type="entry name" value="STKc_MAPKKK"/>
    <property type="match status" value="1"/>
</dbReference>
<feature type="binding site" evidence="6">
    <location>
        <position position="311"/>
    </location>
    <ligand>
        <name>ATP</name>
        <dbReference type="ChEBI" id="CHEBI:30616"/>
    </ligand>
</feature>
<organism evidence="8 9">
    <name type="scientific">Brachionus calyciflorus</name>
    <dbReference type="NCBI Taxonomy" id="104777"/>
    <lineage>
        <taxon>Eukaryota</taxon>
        <taxon>Metazoa</taxon>
        <taxon>Spiralia</taxon>
        <taxon>Gnathifera</taxon>
        <taxon>Rotifera</taxon>
        <taxon>Eurotatoria</taxon>
        <taxon>Monogononta</taxon>
        <taxon>Pseudotrocha</taxon>
        <taxon>Ploima</taxon>
        <taxon>Brachionidae</taxon>
        <taxon>Brachionus</taxon>
    </lineage>
</organism>
<keyword evidence="4" id="KW-0418">Kinase</keyword>
<dbReference type="Proteomes" id="UP000663879">
    <property type="component" value="Unassembled WGS sequence"/>
</dbReference>
<evidence type="ECO:0000313" key="8">
    <source>
        <dbReference type="EMBL" id="CAF0753188.1"/>
    </source>
</evidence>
<dbReference type="InterPro" id="IPR011009">
    <property type="entry name" value="Kinase-like_dom_sf"/>
</dbReference>
<evidence type="ECO:0000259" key="7">
    <source>
        <dbReference type="PROSITE" id="PS50011"/>
    </source>
</evidence>
<evidence type="ECO:0000256" key="1">
    <source>
        <dbReference type="ARBA" id="ARBA00022527"/>
    </source>
</evidence>
<dbReference type="EMBL" id="CAJNOC010000381">
    <property type="protein sequence ID" value="CAF0753188.1"/>
    <property type="molecule type" value="Genomic_DNA"/>
</dbReference>
<evidence type="ECO:0000256" key="4">
    <source>
        <dbReference type="ARBA" id="ARBA00022777"/>
    </source>
</evidence>
<sequence>MSYNLNKKLSSISGITSKKETEHAESIKEPIQTKTTIKGNLVKKKKIINTRHFSINPIKKQAIKYGLKKTQNENKKTGLQLNEMEARLIHASRHSPDQKNSKRINEKLTELFIDKIFTQIYNVYLRYNYNPKRVDLIKTKKTYFVKELQKLLNLSSNVEEILPKKLPTENINNTKEIKNIKKISSSQNITLSKNSMAFRSNQDSNINVKNPLQINNLNENKEKSTINSGLNGSEILPINQSTTSNDSFKSNESREITQSSSNLRWDKYSSFEFTSHYKVTYQCKLGELIGKGAFGSVYQGILNTGEIVAVKQIQMDEIISEKAKKDYEQVKQEIEILQRIDHINIVKLKGSFLNCNLVSILMDLISGGTIENLLKNFGPFEENIIKIYSKQIVEALRYLHFSNVVHRDIKGRNIMVTNNGIIKLIDFGCSKQLNNQLLNSQKGTVYWMSPEVVKATGHGTKADIWSLGATIFEMANCKPPWSNLSRESAIYAIGSDKFPLPELPSLYSVDAKQFLKLCLIRDPMLRASATDLLNHKFFKK</sequence>
<dbReference type="SMART" id="SM00220">
    <property type="entry name" value="S_TKc"/>
    <property type="match status" value="1"/>
</dbReference>
<evidence type="ECO:0000256" key="2">
    <source>
        <dbReference type="ARBA" id="ARBA00022679"/>
    </source>
</evidence>
<keyword evidence="9" id="KW-1185">Reference proteome</keyword>
<protein>
    <recommendedName>
        <fullName evidence="7">Protein kinase domain-containing protein</fullName>
    </recommendedName>
</protein>
<comment type="caution">
    <text evidence="8">The sequence shown here is derived from an EMBL/GenBank/DDBJ whole genome shotgun (WGS) entry which is preliminary data.</text>
</comment>
<dbReference type="OrthoDB" id="10020384at2759"/>
<dbReference type="PANTHER" id="PTHR11584">
    <property type="entry name" value="SERINE/THREONINE PROTEIN KINASE"/>
    <property type="match status" value="1"/>
</dbReference>
<dbReference type="GO" id="GO:0004674">
    <property type="term" value="F:protein serine/threonine kinase activity"/>
    <property type="evidence" value="ECO:0007669"/>
    <property type="project" value="UniProtKB-KW"/>
</dbReference>
<evidence type="ECO:0000313" key="9">
    <source>
        <dbReference type="Proteomes" id="UP000663879"/>
    </source>
</evidence>
<dbReference type="PROSITE" id="PS00108">
    <property type="entry name" value="PROTEIN_KINASE_ST"/>
    <property type="match status" value="1"/>
</dbReference>
<dbReference type="PROSITE" id="PS50011">
    <property type="entry name" value="PROTEIN_KINASE_DOM"/>
    <property type="match status" value="1"/>
</dbReference>
<name>A0A813PEX5_9BILA</name>